<evidence type="ECO:0000313" key="1">
    <source>
        <dbReference type="EMBL" id="MSC79678.1"/>
    </source>
</evidence>
<protein>
    <submittedName>
        <fullName evidence="1">Uncharacterized protein</fullName>
    </submittedName>
</protein>
<reference evidence="1 2" key="1">
    <citation type="journal article" date="2019" name="Nat. Med.">
        <title>A library of human gut bacterial isolates paired with longitudinal multiomics data enables mechanistic microbiome research.</title>
        <authorList>
            <person name="Poyet M."/>
            <person name="Groussin M."/>
            <person name="Gibbons S.M."/>
            <person name="Avila-Pacheco J."/>
            <person name="Jiang X."/>
            <person name="Kearney S.M."/>
            <person name="Perrotta A.R."/>
            <person name="Berdy B."/>
            <person name="Zhao S."/>
            <person name="Lieberman T.D."/>
            <person name="Swanson P.K."/>
            <person name="Smith M."/>
            <person name="Roesemann S."/>
            <person name="Alexander J.E."/>
            <person name="Rich S.A."/>
            <person name="Livny J."/>
            <person name="Vlamakis H."/>
            <person name="Clish C."/>
            <person name="Bullock K."/>
            <person name="Deik A."/>
            <person name="Scott J."/>
            <person name="Pierce K.A."/>
            <person name="Xavier R.J."/>
            <person name="Alm E.J."/>
        </authorList>
    </citation>
    <scope>NUCLEOTIDE SEQUENCE [LARGE SCALE GENOMIC DNA]</scope>
    <source>
        <strain evidence="1 2">BIOML-B9</strain>
    </source>
</reference>
<gene>
    <name evidence="1" type="ORF">GKD85_02380</name>
</gene>
<dbReference type="RefSeq" id="WP_154252000.1">
    <property type="nucleotide sequence ID" value="NZ_WKPZ01000004.1"/>
</dbReference>
<evidence type="ECO:0000313" key="2">
    <source>
        <dbReference type="Proteomes" id="UP000477010"/>
    </source>
</evidence>
<name>A0A6L5TEM0_9FIRM</name>
<comment type="caution">
    <text evidence="1">The sequence shown here is derived from an EMBL/GenBank/DDBJ whole genome shotgun (WGS) entry which is preliminary data.</text>
</comment>
<accession>A0A6L5TEM0</accession>
<dbReference type="EMBL" id="WKQE01000002">
    <property type="protein sequence ID" value="MSC79678.1"/>
    <property type="molecule type" value="Genomic_DNA"/>
</dbReference>
<sequence length="127" mass="14201">MNLTKETIEKAVNWWAEKVTANQPHSNGDNGYTSIVTCLLADSMVKKISKKQVEVFKKELAMRIEEEAKAWTEVSIGCDYGPCVMLEQAALEAGIPATNFPFKTWMYISEKDGIEVRDGYGAPPVRI</sequence>
<dbReference type="AlphaFoldDB" id="A0A6L5TEM0"/>
<organism evidence="1 2">
    <name type="scientific">Faecalibacterium prausnitzii</name>
    <dbReference type="NCBI Taxonomy" id="853"/>
    <lineage>
        <taxon>Bacteria</taxon>
        <taxon>Bacillati</taxon>
        <taxon>Bacillota</taxon>
        <taxon>Clostridia</taxon>
        <taxon>Eubacteriales</taxon>
        <taxon>Oscillospiraceae</taxon>
        <taxon>Faecalibacterium</taxon>
    </lineage>
</organism>
<dbReference type="Proteomes" id="UP000477010">
    <property type="component" value="Unassembled WGS sequence"/>
</dbReference>
<proteinExistence type="predicted"/>